<accession>A0A5D0NLH5</accession>
<dbReference type="NCBIfam" id="NF047719">
    <property type="entry name" value="SCO6745_fam_HTH"/>
    <property type="match status" value="1"/>
</dbReference>
<dbReference type="EMBL" id="VSFG01000003">
    <property type="protein sequence ID" value="TYB45317.1"/>
    <property type="molecule type" value="Genomic_DNA"/>
</dbReference>
<dbReference type="STRING" id="1220554.GCA_001552135_05260"/>
<dbReference type="Proteomes" id="UP000323380">
    <property type="component" value="Unassembled WGS sequence"/>
</dbReference>
<sequence length="251" mass="26321">MREIAAAVAEPIGRLGGAFMISREAKAFAAETGLSGWTPYFRGRFGVLGEVDADVVMSAAGFFPATTVRRAWEAGAGLPAAEAADRYAAVAHGFGRRKLAGFAAADRLADLLQRVADEGGAADVVGAPVFAGWRAMPLPADGPARVVQLAHVVRELRGGLHVVAVLASGLSPLEAVLSGRSPLLPSGEPNAEYFGWPRPYPEVTAETRRRHDDAEQLTDELMGPAFASLDKAEAEELTALLGQAENTVFGT</sequence>
<dbReference type="InterPro" id="IPR054058">
    <property type="entry name" value="HTH_67"/>
</dbReference>
<gene>
    <name evidence="1" type="ORF">FXF69_17855</name>
</gene>
<dbReference type="Pfam" id="PF21863">
    <property type="entry name" value="HTH_67"/>
    <property type="match status" value="1"/>
</dbReference>
<comment type="caution">
    <text evidence="1">The sequence shown here is derived from an EMBL/GenBank/DDBJ whole genome shotgun (WGS) entry which is preliminary data.</text>
</comment>
<protein>
    <recommendedName>
        <fullName evidence="3">EvbL</fullName>
    </recommendedName>
</protein>
<proteinExistence type="predicted"/>
<reference evidence="1 2" key="1">
    <citation type="submission" date="2019-08" db="EMBL/GenBank/DDBJ databases">
        <title>Actinomadura sp. nov. CYP1-5 isolated from mountain soil.</title>
        <authorList>
            <person name="Songsumanus A."/>
            <person name="Kuncharoen N."/>
            <person name="Kudo T."/>
            <person name="Yuki M."/>
            <person name="Igarashi Y."/>
            <person name="Tanasupawat S."/>
        </authorList>
    </citation>
    <scope>NUCLEOTIDE SEQUENCE [LARGE SCALE GENOMIC DNA]</scope>
    <source>
        <strain evidence="1 2">JCM 14158</strain>
    </source>
</reference>
<organism evidence="1 2">
    <name type="scientific">Actinomadura chibensis</name>
    <dbReference type="NCBI Taxonomy" id="392828"/>
    <lineage>
        <taxon>Bacteria</taxon>
        <taxon>Bacillati</taxon>
        <taxon>Actinomycetota</taxon>
        <taxon>Actinomycetes</taxon>
        <taxon>Streptosporangiales</taxon>
        <taxon>Thermomonosporaceae</taxon>
        <taxon>Actinomadura</taxon>
    </lineage>
</organism>
<evidence type="ECO:0000313" key="1">
    <source>
        <dbReference type="EMBL" id="TYB45317.1"/>
    </source>
</evidence>
<keyword evidence="2" id="KW-1185">Reference proteome</keyword>
<evidence type="ECO:0008006" key="3">
    <source>
        <dbReference type="Google" id="ProtNLM"/>
    </source>
</evidence>
<dbReference type="RefSeq" id="WP_067896723.1">
    <property type="nucleotide sequence ID" value="NZ_VSFG01000003.1"/>
</dbReference>
<evidence type="ECO:0000313" key="2">
    <source>
        <dbReference type="Proteomes" id="UP000323380"/>
    </source>
</evidence>
<name>A0A5D0NLH5_9ACTN</name>
<dbReference type="AlphaFoldDB" id="A0A5D0NLH5"/>